<dbReference type="InterPro" id="IPR001647">
    <property type="entry name" value="HTH_TetR"/>
</dbReference>
<dbReference type="Pfam" id="PF00440">
    <property type="entry name" value="TetR_N"/>
    <property type="match status" value="1"/>
</dbReference>
<dbReference type="InterPro" id="IPR009057">
    <property type="entry name" value="Homeodomain-like_sf"/>
</dbReference>
<keyword evidence="2 4" id="KW-0238">DNA-binding</keyword>
<evidence type="ECO:0000256" key="3">
    <source>
        <dbReference type="ARBA" id="ARBA00023163"/>
    </source>
</evidence>
<dbReference type="PROSITE" id="PS50977">
    <property type="entry name" value="HTH_TETR_2"/>
    <property type="match status" value="1"/>
</dbReference>
<evidence type="ECO:0000256" key="2">
    <source>
        <dbReference type="ARBA" id="ARBA00023125"/>
    </source>
</evidence>
<evidence type="ECO:0000313" key="6">
    <source>
        <dbReference type="EMBL" id="AOZ09075.1"/>
    </source>
</evidence>
<keyword evidence="1" id="KW-0805">Transcription regulation</keyword>
<dbReference type="Gene3D" id="1.10.357.10">
    <property type="entry name" value="Tetracycline Repressor, domain 2"/>
    <property type="match status" value="1"/>
</dbReference>
<evidence type="ECO:0000256" key="4">
    <source>
        <dbReference type="PROSITE-ProRule" id="PRU00335"/>
    </source>
</evidence>
<dbReference type="PANTHER" id="PTHR47506:SF6">
    <property type="entry name" value="HTH-TYPE TRANSCRIPTIONAL REPRESSOR NEMR"/>
    <property type="match status" value="1"/>
</dbReference>
<dbReference type="Proteomes" id="UP000177515">
    <property type="component" value="Chromosome 2"/>
</dbReference>
<organism evidence="6 7">
    <name type="scientific">Cupriavidus malaysiensis</name>
    <dbReference type="NCBI Taxonomy" id="367825"/>
    <lineage>
        <taxon>Bacteria</taxon>
        <taxon>Pseudomonadati</taxon>
        <taxon>Pseudomonadota</taxon>
        <taxon>Betaproteobacteria</taxon>
        <taxon>Burkholderiales</taxon>
        <taxon>Burkholderiaceae</taxon>
        <taxon>Cupriavidus</taxon>
    </lineage>
</organism>
<name>A0ABM6FBG5_9BURK</name>
<dbReference type="PANTHER" id="PTHR47506">
    <property type="entry name" value="TRANSCRIPTIONAL REGULATORY PROTEIN"/>
    <property type="match status" value="1"/>
</dbReference>
<evidence type="ECO:0000259" key="5">
    <source>
        <dbReference type="PROSITE" id="PS50977"/>
    </source>
</evidence>
<dbReference type="RefSeq" id="WP_071021190.1">
    <property type="nucleotide sequence ID" value="NZ_CP017755.1"/>
</dbReference>
<feature type="DNA-binding region" description="H-T-H motif" evidence="4">
    <location>
        <begin position="27"/>
        <end position="46"/>
    </location>
</feature>
<proteinExistence type="predicted"/>
<accession>A0ABM6FBG5</accession>
<dbReference type="SUPFAM" id="SSF48498">
    <property type="entry name" value="Tetracyclin repressor-like, C-terminal domain"/>
    <property type="match status" value="1"/>
</dbReference>
<protein>
    <submittedName>
        <fullName evidence="6">TetR family transcriptional regulator</fullName>
    </submittedName>
</protein>
<evidence type="ECO:0000313" key="7">
    <source>
        <dbReference type="Proteomes" id="UP000177515"/>
    </source>
</evidence>
<keyword evidence="3" id="KW-0804">Transcription</keyword>
<dbReference type="EMBL" id="CP017755">
    <property type="protein sequence ID" value="AOZ09075.1"/>
    <property type="molecule type" value="Genomic_DNA"/>
</dbReference>
<evidence type="ECO:0000256" key="1">
    <source>
        <dbReference type="ARBA" id="ARBA00023015"/>
    </source>
</evidence>
<dbReference type="InterPro" id="IPR036271">
    <property type="entry name" value="Tet_transcr_reg_TetR-rel_C_sf"/>
</dbReference>
<feature type="domain" description="HTH tetR-type" evidence="5">
    <location>
        <begin position="4"/>
        <end position="64"/>
    </location>
</feature>
<reference evidence="6 7" key="1">
    <citation type="submission" date="2016-10" db="EMBL/GenBank/DDBJ databases">
        <title>Complete genome sequences of three Cupriavidus strains isolated from various Malaysian environments.</title>
        <authorList>
            <person name="Abdullah A.A.-A."/>
            <person name="Shafie N.A.H."/>
            <person name="Lau N.S."/>
        </authorList>
    </citation>
    <scope>NUCLEOTIDE SEQUENCE [LARGE SCALE GENOMIC DNA]</scope>
    <source>
        <strain evidence="6 7">USMAA1020</strain>
    </source>
</reference>
<keyword evidence="7" id="KW-1185">Reference proteome</keyword>
<sequence>MKTQTVREQLLEHTLVLIRRRGVNGFSYRDLAELVGVKTSSIHYYFPSKDDLVLEAVKEYSARVLERMKAVDALESPQEQARAYLEALRTAACGSDQICLAGMLANEALSLSDDAQSVIREFFRTQELRLAKMLERAQQQYGKVLPVPPLALAQVIYAALQSAVVSNRLFGSPERLEAAGKLLVAYASPDPVQVARAEVATAS</sequence>
<gene>
    <name evidence="6" type="ORF">BKK80_24890</name>
</gene>
<dbReference type="SUPFAM" id="SSF46689">
    <property type="entry name" value="Homeodomain-like"/>
    <property type="match status" value="1"/>
</dbReference>